<accession>A0A2X0M352</accession>
<proteinExistence type="predicted"/>
<dbReference type="Proteomes" id="UP000249464">
    <property type="component" value="Unassembled WGS sequence"/>
</dbReference>
<protein>
    <submittedName>
        <fullName evidence="2">BQ5605_C002g01682 protein</fullName>
    </submittedName>
</protein>
<evidence type="ECO:0000313" key="2">
    <source>
        <dbReference type="EMBL" id="SGY34783.1"/>
    </source>
</evidence>
<dbReference type="AlphaFoldDB" id="A0A2X0M352"/>
<organism evidence="2 3">
    <name type="scientific">Microbotryum silenes-dioicae</name>
    <dbReference type="NCBI Taxonomy" id="796604"/>
    <lineage>
        <taxon>Eukaryota</taxon>
        <taxon>Fungi</taxon>
        <taxon>Dikarya</taxon>
        <taxon>Basidiomycota</taxon>
        <taxon>Pucciniomycotina</taxon>
        <taxon>Microbotryomycetes</taxon>
        <taxon>Microbotryales</taxon>
        <taxon>Microbotryaceae</taxon>
        <taxon>Microbotryum</taxon>
    </lineage>
</organism>
<name>A0A2X0M352_9BASI</name>
<evidence type="ECO:0000313" key="3">
    <source>
        <dbReference type="Proteomes" id="UP000249464"/>
    </source>
</evidence>
<feature type="region of interest" description="Disordered" evidence="1">
    <location>
        <begin position="55"/>
        <end position="81"/>
    </location>
</feature>
<dbReference type="EMBL" id="FQNC01000041">
    <property type="protein sequence ID" value="SGY34783.1"/>
    <property type="molecule type" value="Genomic_DNA"/>
</dbReference>
<keyword evidence="3" id="KW-1185">Reference proteome</keyword>
<gene>
    <name evidence="2" type="primary">BQ5605_C002g01682</name>
    <name evidence="2" type="ORF">BQ5605_C002G01682</name>
</gene>
<reference evidence="2 3" key="1">
    <citation type="submission" date="2016-11" db="EMBL/GenBank/DDBJ databases">
        <authorList>
            <person name="Jaros S."/>
            <person name="Januszkiewicz K."/>
            <person name="Wedrychowicz H."/>
        </authorList>
    </citation>
    <scope>NUCLEOTIDE SEQUENCE [LARGE SCALE GENOMIC DNA]</scope>
</reference>
<evidence type="ECO:0000256" key="1">
    <source>
        <dbReference type="SAM" id="MobiDB-lite"/>
    </source>
</evidence>
<sequence>MEPVADSVRQLEICRSAHGFELEWVMQCVELPARSPHEEKGEGPGSLRTVVLESAEPESDVAQFGREPNRDVEDGRMVRRI</sequence>
<feature type="compositionally biased region" description="Basic and acidic residues" evidence="1">
    <location>
        <begin position="67"/>
        <end position="81"/>
    </location>
</feature>